<dbReference type="PANTHER" id="PTHR44227">
    <property type="match status" value="1"/>
</dbReference>
<dbReference type="Pfam" id="PF13432">
    <property type="entry name" value="TPR_16"/>
    <property type="match status" value="1"/>
</dbReference>
<feature type="transmembrane region" description="Helical" evidence="4">
    <location>
        <begin position="388"/>
        <end position="408"/>
    </location>
</feature>
<dbReference type="InterPro" id="IPR052346">
    <property type="entry name" value="O-mannosyl-transferase_TMTC"/>
</dbReference>
<organism evidence="5 6">
    <name type="scientific">Geomonas oryzisoli</name>
    <dbReference type="NCBI Taxonomy" id="2847992"/>
    <lineage>
        <taxon>Bacteria</taxon>
        <taxon>Pseudomonadati</taxon>
        <taxon>Thermodesulfobacteriota</taxon>
        <taxon>Desulfuromonadia</taxon>
        <taxon>Geobacterales</taxon>
        <taxon>Geobacteraceae</taxon>
        <taxon>Geomonas</taxon>
    </lineage>
</organism>
<evidence type="ECO:0000313" key="5">
    <source>
        <dbReference type="EMBL" id="QWV92814.1"/>
    </source>
</evidence>
<dbReference type="EMBL" id="CP076723">
    <property type="protein sequence ID" value="QWV92814.1"/>
    <property type="molecule type" value="Genomic_DNA"/>
</dbReference>
<evidence type="ECO:0000256" key="2">
    <source>
        <dbReference type="ARBA" id="ARBA00022803"/>
    </source>
</evidence>
<dbReference type="PROSITE" id="PS50293">
    <property type="entry name" value="TPR_REGION"/>
    <property type="match status" value="4"/>
</dbReference>
<proteinExistence type="predicted"/>
<dbReference type="RefSeq" id="WP_216799574.1">
    <property type="nucleotide sequence ID" value="NZ_CP076723.1"/>
</dbReference>
<feature type="repeat" description="TPR" evidence="3">
    <location>
        <begin position="466"/>
        <end position="499"/>
    </location>
</feature>
<dbReference type="PANTHER" id="PTHR44227:SF3">
    <property type="entry name" value="PROTEIN O-MANNOSYL-TRANSFERASE TMTC4"/>
    <property type="match status" value="1"/>
</dbReference>
<protein>
    <submittedName>
        <fullName evidence="5">Tetratricopeptide repeat protein</fullName>
    </submittedName>
</protein>
<feature type="transmembrane region" description="Helical" evidence="4">
    <location>
        <begin position="234"/>
        <end position="253"/>
    </location>
</feature>
<keyword evidence="4" id="KW-0472">Membrane</keyword>
<sequence>MTSRHDHLQGCGTVAPGVPAIPVWGLLTLVCLVAFAVYGNTLSMGLVWDDVRLIKEDSLVRSLLNVPLMFSTDVWYGSLTDVTSAPYYRPLFKASLALDYAISGENPFGYHLTNALLHVAASLCCFLAAAKFLRSNGAAFFAALVFAVHPVHSEAVAWIAARNEPLCAIFMLLSFLCYLRFKDGSRVADLVLSLCTFFLSLLAKEMSITLPALILLHELSFGSGTWRNRLRLPLLFGLAAIPYLLLRTMILEAATWGGPPLVERVYTSFGLLVRYLRLLVVPADLKVFYDLPMQQSFFAVDVLVPLAALLLVVVATILAWRVDRRIFFCMCWILITLAPVSGIPGVLVPALMAERYLYIPSLGLALLAGTGLLMAWKRMAQRNGAASWQRGVLLAGGLLVAVLAFASVQRNHAWDNDAVFKARWVHDAPGDAGGHTSLGVVYESQGRYDEAVREYSEALRIRPNNIEARTNLGVVYDKTGRFSEAEREYKAVLNLDPRFTETYYNLGMLYLGQNRFGEALQAFATVLTLNPRSGDAHNNIAMLYQRQGRMDEARQHLVEALRLDPENDLYRRNLAQCIGRSKGP</sequence>
<keyword evidence="4" id="KW-0812">Transmembrane</keyword>
<accession>A0ABX8J7X4</accession>
<feature type="transmembrane region" description="Helical" evidence="4">
    <location>
        <begin position="327"/>
        <end position="351"/>
    </location>
</feature>
<feature type="repeat" description="TPR" evidence="3">
    <location>
        <begin position="432"/>
        <end position="465"/>
    </location>
</feature>
<dbReference type="PROSITE" id="PS50005">
    <property type="entry name" value="TPR"/>
    <property type="match status" value="4"/>
</dbReference>
<feature type="repeat" description="TPR" evidence="3">
    <location>
        <begin position="534"/>
        <end position="567"/>
    </location>
</feature>
<evidence type="ECO:0000256" key="1">
    <source>
        <dbReference type="ARBA" id="ARBA00022737"/>
    </source>
</evidence>
<keyword evidence="6" id="KW-1185">Reference proteome</keyword>
<dbReference type="SMART" id="SM00028">
    <property type="entry name" value="TPR"/>
    <property type="match status" value="4"/>
</dbReference>
<feature type="transmembrane region" description="Helical" evidence="4">
    <location>
        <begin position="297"/>
        <end position="320"/>
    </location>
</feature>
<dbReference type="InterPro" id="IPR019734">
    <property type="entry name" value="TPR_rpt"/>
</dbReference>
<gene>
    <name evidence="5" type="ORF">KP004_16775</name>
</gene>
<feature type="transmembrane region" description="Helical" evidence="4">
    <location>
        <begin position="357"/>
        <end position="376"/>
    </location>
</feature>
<name>A0ABX8J7X4_9BACT</name>
<feature type="repeat" description="TPR" evidence="3">
    <location>
        <begin position="500"/>
        <end position="533"/>
    </location>
</feature>
<dbReference type="Proteomes" id="UP000683557">
    <property type="component" value="Chromosome"/>
</dbReference>
<keyword evidence="2 3" id="KW-0802">TPR repeat</keyword>
<evidence type="ECO:0000313" key="6">
    <source>
        <dbReference type="Proteomes" id="UP000683557"/>
    </source>
</evidence>
<evidence type="ECO:0000256" key="3">
    <source>
        <dbReference type="PROSITE-ProRule" id="PRU00339"/>
    </source>
</evidence>
<feature type="transmembrane region" description="Helical" evidence="4">
    <location>
        <begin position="23"/>
        <end position="47"/>
    </location>
</feature>
<evidence type="ECO:0000256" key="4">
    <source>
        <dbReference type="SAM" id="Phobius"/>
    </source>
</evidence>
<dbReference type="Pfam" id="PF13414">
    <property type="entry name" value="TPR_11"/>
    <property type="match status" value="1"/>
</dbReference>
<reference evidence="5 6" key="1">
    <citation type="submission" date="2021-06" db="EMBL/GenBank/DDBJ databases">
        <title>Gemonas diversity in paddy soil.</title>
        <authorList>
            <person name="Liu G."/>
        </authorList>
    </citation>
    <scope>NUCLEOTIDE SEQUENCE [LARGE SCALE GENOMIC DNA]</scope>
    <source>
        <strain evidence="5 6">RG10</strain>
    </source>
</reference>
<keyword evidence="4" id="KW-1133">Transmembrane helix</keyword>
<keyword evidence="1" id="KW-0677">Repeat</keyword>